<dbReference type="AlphaFoldDB" id="A0A1Q8RBZ9"/>
<gene>
    <name evidence="2" type="ORF">CCHL11_06999</name>
</gene>
<dbReference type="OrthoDB" id="3489571at2759"/>
<dbReference type="STRING" id="708187.A0A1Q8RBZ9"/>
<reference evidence="2 3" key="1">
    <citation type="submission" date="2016-11" db="EMBL/GenBank/DDBJ databases">
        <title>Draft Genome Assembly of Colletotrichum chlorophyti a pathogen of herbaceous plants.</title>
        <authorList>
            <person name="Gan P."/>
            <person name="Narusaka M."/>
            <person name="Tsushima A."/>
            <person name="Narusaka Y."/>
            <person name="Takano Y."/>
            <person name="Shirasu K."/>
        </authorList>
    </citation>
    <scope>NUCLEOTIDE SEQUENCE [LARGE SCALE GENOMIC DNA]</scope>
    <source>
        <strain evidence="2 3">NTL11</strain>
    </source>
</reference>
<dbReference type="EMBL" id="MPGH01000240">
    <property type="protein sequence ID" value="OLN81877.1"/>
    <property type="molecule type" value="Genomic_DNA"/>
</dbReference>
<keyword evidence="1" id="KW-0732">Signal</keyword>
<evidence type="ECO:0000256" key="1">
    <source>
        <dbReference type="SAM" id="SignalP"/>
    </source>
</evidence>
<protein>
    <submittedName>
        <fullName evidence="2">Uncharacterized protein</fullName>
    </submittedName>
</protein>
<organism evidence="2 3">
    <name type="scientific">Colletotrichum chlorophyti</name>
    <dbReference type="NCBI Taxonomy" id="708187"/>
    <lineage>
        <taxon>Eukaryota</taxon>
        <taxon>Fungi</taxon>
        <taxon>Dikarya</taxon>
        <taxon>Ascomycota</taxon>
        <taxon>Pezizomycotina</taxon>
        <taxon>Sordariomycetes</taxon>
        <taxon>Hypocreomycetidae</taxon>
        <taxon>Glomerellales</taxon>
        <taxon>Glomerellaceae</taxon>
        <taxon>Colletotrichum</taxon>
    </lineage>
</organism>
<feature type="chain" id="PRO_5013180943" evidence="1">
    <location>
        <begin position="20"/>
        <end position="118"/>
    </location>
</feature>
<keyword evidence="3" id="KW-1185">Reference proteome</keyword>
<evidence type="ECO:0000313" key="2">
    <source>
        <dbReference type="EMBL" id="OLN81877.1"/>
    </source>
</evidence>
<name>A0A1Q8RBZ9_9PEZI</name>
<proteinExistence type="predicted"/>
<evidence type="ECO:0000313" key="3">
    <source>
        <dbReference type="Proteomes" id="UP000186583"/>
    </source>
</evidence>
<sequence>MHFLNIPILVALAATGVLGDLHEFAVCVQNRQEAPIGGTPFSVSYSWGKTYNIDQTATKCACDYYKQRNTGNKQWDKCPDCKYDATQLACHSPGKHIGGDEMDYYCHKKCNAQGAEGS</sequence>
<comment type="caution">
    <text evidence="2">The sequence shown here is derived from an EMBL/GenBank/DDBJ whole genome shotgun (WGS) entry which is preliminary data.</text>
</comment>
<accession>A0A1Q8RBZ9</accession>
<feature type="signal peptide" evidence="1">
    <location>
        <begin position="1"/>
        <end position="19"/>
    </location>
</feature>
<dbReference type="Proteomes" id="UP000186583">
    <property type="component" value="Unassembled WGS sequence"/>
</dbReference>